<gene>
    <name evidence="3" type="ORF">CSSPJE1EN1_LOCUS1528</name>
</gene>
<feature type="transmembrane region" description="Helical" evidence="2">
    <location>
        <begin position="659"/>
        <end position="687"/>
    </location>
</feature>
<dbReference type="PANTHER" id="PTHR31860">
    <property type="entry name" value="HEAT-INDUCIBLE TRANSCRIPTION REPRESSOR (DUF639)-RELATED"/>
    <property type="match status" value="1"/>
</dbReference>
<sequence>MAVLTRGRSILESLIGDSTLQEIFGGANKNEKNSPKVAQRQSPSSSTSRIRIKELSSLANDVVAQCARILSLQPEELQQQFEEEAAVSAKQPACYARHLLEYSSFRTLSMVMETTDHLSDKEFRRLTFDMMLAWEAPAPTNQPVAKNIQVLETNNGGGVEDEEDGALFYSDLMPMMVDIDSTVGLDAFSRLMPAIPTVADAITVQGQFEALTTSTAGRLPFPLYDKYLGELDKSIKGIKGQTTPALVKALHLGTEETIIDIDGTGTTQPVLQHAGVSAWPGRLTLTDHAFYFEPLVVVSFDKAKKFDLSADLKHVLKPELTGPWGARIFDKAVMYKSSVTVEPFILEFPEMTGRARRDYWLAVIREVVAVHHFIHTYQLKGARKAQALAKAVLGIARLRATRQTFHILPTRPETLLTFTWGEEMPGGDLVLAALAETLQDPGQDGKHVDKERFLDQHKGNSNYSRPANSGLSTPKGNEKGKQVSTYISGILIGKMTPLEKAIMQSRQNMKKVMLAQATIQGVKVEGIATNLAVTKGLLGPLVAATSWFEAIYSWEDHSKSITFCVLISYIIYRDWLPYIPPLLLVSLAGYMACVKYKLTDDPVQEILVPTPPGQSKVEQLLALQQALAQLEALLQACNISLLKMRALVLSAIPEATNHIIGMLLVCAAATLLLPFRWLVLITVLNLLTLKMPVRVENTARLSRRLCEWWYGIPVVPVRFLKSKEPEKMQ</sequence>
<dbReference type="Proteomes" id="UP001497444">
    <property type="component" value="Chromosome 1"/>
</dbReference>
<evidence type="ECO:0000313" key="4">
    <source>
        <dbReference type="Proteomes" id="UP001497444"/>
    </source>
</evidence>
<keyword evidence="2" id="KW-0812">Transmembrane</keyword>
<feature type="compositionally biased region" description="Polar residues" evidence="1">
    <location>
        <begin position="459"/>
        <end position="475"/>
    </location>
</feature>
<evidence type="ECO:0000313" key="3">
    <source>
        <dbReference type="EMBL" id="CAK9256050.1"/>
    </source>
</evidence>
<reference evidence="3 4" key="1">
    <citation type="submission" date="2024-02" db="EMBL/GenBank/DDBJ databases">
        <authorList>
            <consortium name="ELIXIR-Norway"/>
            <consortium name="Elixir Norway"/>
        </authorList>
    </citation>
    <scope>NUCLEOTIDE SEQUENCE [LARGE SCALE GENOMIC DNA]</scope>
</reference>
<dbReference type="PANTHER" id="PTHR31860:SF6">
    <property type="entry name" value="HEAT-INDUCIBLE TRANSCRIPTION REPRESSOR (DUF639)"/>
    <property type="match status" value="1"/>
</dbReference>
<keyword evidence="2" id="KW-0472">Membrane</keyword>
<keyword evidence="4" id="KW-1185">Reference proteome</keyword>
<dbReference type="Pfam" id="PF04842">
    <property type="entry name" value="DUF639"/>
    <property type="match status" value="1"/>
</dbReference>
<feature type="region of interest" description="Disordered" evidence="1">
    <location>
        <begin position="26"/>
        <end position="49"/>
    </location>
</feature>
<organism evidence="3 4">
    <name type="scientific">Sphagnum jensenii</name>
    <dbReference type="NCBI Taxonomy" id="128206"/>
    <lineage>
        <taxon>Eukaryota</taxon>
        <taxon>Viridiplantae</taxon>
        <taxon>Streptophyta</taxon>
        <taxon>Embryophyta</taxon>
        <taxon>Bryophyta</taxon>
        <taxon>Sphagnophytina</taxon>
        <taxon>Sphagnopsida</taxon>
        <taxon>Sphagnales</taxon>
        <taxon>Sphagnaceae</taxon>
        <taxon>Sphagnum</taxon>
    </lineage>
</organism>
<keyword evidence="2" id="KW-1133">Transmembrane helix</keyword>
<evidence type="ECO:0000256" key="1">
    <source>
        <dbReference type="SAM" id="MobiDB-lite"/>
    </source>
</evidence>
<protein>
    <submittedName>
        <fullName evidence="3">Uncharacterized protein</fullName>
    </submittedName>
</protein>
<dbReference type="InterPro" id="IPR006927">
    <property type="entry name" value="DUF639"/>
</dbReference>
<evidence type="ECO:0000256" key="2">
    <source>
        <dbReference type="SAM" id="Phobius"/>
    </source>
</evidence>
<proteinExistence type="predicted"/>
<accession>A0ABP0VSJ8</accession>
<dbReference type="EMBL" id="OZ020096">
    <property type="protein sequence ID" value="CAK9256050.1"/>
    <property type="molecule type" value="Genomic_DNA"/>
</dbReference>
<feature type="region of interest" description="Disordered" evidence="1">
    <location>
        <begin position="455"/>
        <end position="480"/>
    </location>
</feature>
<name>A0ABP0VSJ8_9BRYO</name>
<feature type="compositionally biased region" description="Polar residues" evidence="1">
    <location>
        <begin position="39"/>
        <end position="49"/>
    </location>
</feature>